<dbReference type="Proteomes" id="UP000240653">
    <property type="component" value="Unassembled WGS sequence"/>
</dbReference>
<dbReference type="EMBL" id="PXYL01000023">
    <property type="protein sequence ID" value="PSJ55592.1"/>
    <property type="molecule type" value="Genomic_DNA"/>
</dbReference>
<dbReference type="RefSeq" id="WP_106726991.1">
    <property type="nucleotide sequence ID" value="NZ_PXYL01000023.1"/>
</dbReference>
<dbReference type="AlphaFoldDB" id="A0A2P7RZI4"/>
<dbReference type="OrthoDB" id="8127415at2"/>
<sequence length="72" mass="7799">MQDGKSATIVGLNHDLKNKRSFVQLVWDDESDKHLSLAVRFGCSLDDLPSEAAKAVAELVSEVSSLRLNSVG</sequence>
<proteinExistence type="predicted"/>
<keyword evidence="2" id="KW-1185">Reference proteome</keyword>
<organism evidence="1 2">
    <name type="scientific">Pseudaminobacter soli</name>
    <name type="common">ex Li et al. 2025</name>
    <dbReference type="NCBI Taxonomy" id="1295366"/>
    <lineage>
        <taxon>Bacteria</taxon>
        <taxon>Pseudomonadati</taxon>
        <taxon>Pseudomonadota</taxon>
        <taxon>Alphaproteobacteria</taxon>
        <taxon>Hyphomicrobiales</taxon>
        <taxon>Phyllobacteriaceae</taxon>
        <taxon>Pseudaminobacter</taxon>
    </lineage>
</organism>
<protein>
    <submittedName>
        <fullName evidence="1">Uncharacterized protein</fullName>
    </submittedName>
</protein>
<accession>A0A2P7RZI4</accession>
<gene>
    <name evidence="1" type="ORF">C7I85_26420</name>
</gene>
<name>A0A2P7RZI4_9HYPH</name>
<evidence type="ECO:0000313" key="2">
    <source>
        <dbReference type="Proteomes" id="UP000240653"/>
    </source>
</evidence>
<comment type="caution">
    <text evidence="1">The sequence shown here is derived from an EMBL/GenBank/DDBJ whole genome shotgun (WGS) entry which is preliminary data.</text>
</comment>
<reference evidence="1 2" key="1">
    <citation type="submission" date="2018-03" db="EMBL/GenBank/DDBJ databases">
        <title>The draft genome of Mesorhizobium soli JCM 19897.</title>
        <authorList>
            <person name="Li L."/>
            <person name="Liu L."/>
            <person name="Liang L."/>
            <person name="Wang T."/>
            <person name="Zhang X."/>
        </authorList>
    </citation>
    <scope>NUCLEOTIDE SEQUENCE [LARGE SCALE GENOMIC DNA]</scope>
    <source>
        <strain evidence="1 2">JCM 19897</strain>
    </source>
</reference>
<evidence type="ECO:0000313" key="1">
    <source>
        <dbReference type="EMBL" id="PSJ55592.1"/>
    </source>
</evidence>